<dbReference type="FunFam" id="1.10.10.10:FF:000479">
    <property type="entry name" value="Predicted protein"/>
    <property type="match status" value="1"/>
</dbReference>
<dbReference type="EMBL" id="JABMIG020000077">
    <property type="protein sequence ID" value="KAL3794741.1"/>
    <property type="molecule type" value="Genomic_DNA"/>
</dbReference>
<feature type="compositionally biased region" description="Basic and acidic residues" evidence="5">
    <location>
        <begin position="682"/>
        <end position="700"/>
    </location>
</feature>
<dbReference type="GO" id="GO:0005634">
    <property type="term" value="C:nucleus"/>
    <property type="evidence" value="ECO:0007669"/>
    <property type="project" value="UniProtKB-SubCell"/>
</dbReference>
<evidence type="ECO:0000313" key="8">
    <source>
        <dbReference type="Proteomes" id="UP001516023"/>
    </source>
</evidence>
<gene>
    <name evidence="7" type="ORF">HJC23_012751</name>
</gene>
<evidence type="ECO:0000256" key="2">
    <source>
        <dbReference type="ARBA" id="ARBA00023125"/>
    </source>
</evidence>
<dbReference type="Gene3D" id="1.10.10.10">
    <property type="entry name" value="Winged helix-like DNA-binding domain superfamily/Winged helix DNA-binding domain"/>
    <property type="match status" value="1"/>
</dbReference>
<comment type="subcellular location">
    <subcellularLocation>
        <location evidence="1">Nucleus</location>
    </subcellularLocation>
</comment>
<organism evidence="7 8">
    <name type="scientific">Cyclotella cryptica</name>
    <dbReference type="NCBI Taxonomy" id="29204"/>
    <lineage>
        <taxon>Eukaryota</taxon>
        <taxon>Sar</taxon>
        <taxon>Stramenopiles</taxon>
        <taxon>Ochrophyta</taxon>
        <taxon>Bacillariophyta</taxon>
        <taxon>Coscinodiscophyceae</taxon>
        <taxon>Thalassiosirophycidae</taxon>
        <taxon>Stephanodiscales</taxon>
        <taxon>Stephanodiscaceae</taxon>
        <taxon>Cyclotella</taxon>
    </lineage>
</organism>
<evidence type="ECO:0000256" key="4">
    <source>
        <dbReference type="RuleBase" id="RU004020"/>
    </source>
</evidence>
<evidence type="ECO:0000313" key="7">
    <source>
        <dbReference type="EMBL" id="KAL3794741.1"/>
    </source>
</evidence>
<comment type="caution">
    <text evidence="7">The sequence shown here is derived from an EMBL/GenBank/DDBJ whole genome shotgun (WGS) entry which is preliminary data.</text>
</comment>
<dbReference type="Proteomes" id="UP001516023">
    <property type="component" value="Unassembled WGS sequence"/>
</dbReference>
<dbReference type="AlphaFoldDB" id="A0ABD3Q423"/>
<proteinExistence type="inferred from homology"/>
<reference evidence="7 8" key="1">
    <citation type="journal article" date="2020" name="G3 (Bethesda)">
        <title>Improved Reference Genome for Cyclotella cryptica CCMP332, a Model for Cell Wall Morphogenesis, Salinity Adaptation, and Lipid Production in Diatoms (Bacillariophyta).</title>
        <authorList>
            <person name="Roberts W.R."/>
            <person name="Downey K.M."/>
            <person name="Ruck E.C."/>
            <person name="Traller J.C."/>
            <person name="Alverson A.J."/>
        </authorList>
    </citation>
    <scope>NUCLEOTIDE SEQUENCE [LARGE SCALE GENOMIC DNA]</scope>
    <source>
        <strain evidence="7 8">CCMP332</strain>
    </source>
</reference>
<keyword evidence="2" id="KW-0238">DNA-binding</keyword>
<dbReference type="Pfam" id="PF00447">
    <property type="entry name" value="HSF_DNA-bind"/>
    <property type="match status" value="1"/>
</dbReference>
<dbReference type="PRINTS" id="PR00056">
    <property type="entry name" value="HSFDOMAIN"/>
</dbReference>
<dbReference type="PANTHER" id="PTHR10015:SF206">
    <property type="entry name" value="HSF-TYPE DNA-BINDING DOMAIN-CONTAINING PROTEIN"/>
    <property type="match status" value="1"/>
</dbReference>
<sequence length="700" mass="77562">MSHGKIEPISSCCLSSRARLLRLATSIMFPNNEYVTSQASDGDSQLVVGSARGPVNVASSNENVQSCSGDDANIQWANRHQSNTLDGFSTHFTTSTMKAPLEPNNNVTFWAQQQQVDSQIPAISDDDFALKNIAVNNQAVAFNRPFPLQYYRVNAEVNALIQDQSQGIGPTFRGYLGNMTTDDNGIAPVAATPNPPSGKASDSSQNSHFYAQGKRITEGSNVRTSSRSDMTGSDDASRLMKMPIASDCGHYHHEATFRDNVACLSQEHNRPHYMNDAFHNSYAFGTAANDYHAGLSTTTVPFSTNFINQSKVLQDMMSASIQNQTTNNPCDLDNVMFLDGTTNTQSETSVDNGAQGLRIMAFPGTSPMIARNVVNPFVIRRSEPETSQHVHSSMYACDGVRGVIASNVPQKSDHLCTTFPTLPNTEWSHLRLPTNSQTHSKQNFALKLMQILSVPECQSAIQWMPAGDAFCVMNAKELVEKVLPKYFKETKYTSFTRKLNRWGFKNCSPLSSSKGQLEAIYCHELFLRDRPELCEYMKAGQGRKRDPPPALATHQLDSGSFQGLGQSQMLRQFDLHTSLQSGEVASKELNQTSAIQPYLQTNVSDRELPKRNSETNEVLPHFFQSQFFSGMVANEEISDFRQEPDSTFGVVASIDQSRQSGSIQSYKELLSTNIQTGQYCPSDKESSQNHSWSQEKREKN</sequence>
<accession>A0ABD3Q423</accession>
<keyword evidence="8" id="KW-1185">Reference proteome</keyword>
<dbReference type="SMART" id="SM00415">
    <property type="entry name" value="HSF"/>
    <property type="match status" value="1"/>
</dbReference>
<feature type="region of interest" description="Disordered" evidence="5">
    <location>
        <begin position="214"/>
        <end position="235"/>
    </location>
</feature>
<dbReference type="InterPro" id="IPR036388">
    <property type="entry name" value="WH-like_DNA-bd_sf"/>
</dbReference>
<evidence type="ECO:0000256" key="3">
    <source>
        <dbReference type="ARBA" id="ARBA00023242"/>
    </source>
</evidence>
<dbReference type="InterPro" id="IPR000232">
    <property type="entry name" value="HSF_DNA-bd"/>
</dbReference>
<evidence type="ECO:0000256" key="5">
    <source>
        <dbReference type="SAM" id="MobiDB-lite"/>
    </source>
</evidence>
<protein>
    <recommendedName>
        <fullName evidence="6">HSF-type DNA-binding domain-containing protein</fullName>
    </recommendedName>
</protein>
<keyword evidence="3" id="KW-0539">Nucleus</keyword>
<dbReference type="SUPFAM" id="SSF46785">
    <property type="entry name" value="Winged helix' DNA-binding domain"/>
    <property type="match status" value="1"/>
</dbReference>
<dbReference type="PANTHER" id="PTHR10015">
    <property type="entry name" value="HEAT SHOCK TRANSCRIPTION FACTOR"/>
    <property type="match status" value="1"/>
</dbReference>
<name>A0ABD3Q423_9STRA</name>
<dbReference type="GO" id="GO:0003677">
    <property type="term" value="F:DNA binding"/>
    <property type="evidence" value="ECO:0007669"/>
    <property type="project" value="UniProtKB-KW"/>
</dbReference>
<dbReference type="InterPro" id="IPR036390">
    <property type="entry name" value="WH_DNA-bd_sf"/>
</dbReference>
<evidence type="ECO:0000256" key="1">
    <source>
        <dbReference type="ARBA" id="ARBA00004123"/>
    </source>
</evidence>
<comment type="similarity">
    <text evidence="4">Belongs to the HSF family.</text>
</comment>
<feature type="compositionally biased region" description="Polar residues" evidence="5">
    <location>
        <begin position="218"/>
        <end position="231"/>
    </location>
</feature>
<feature type="region of interest" description="Disordered" evidence="5">
    <location>
        <begin position="677"/>
        <end position="700"/>
    </location>
</feature>
<evidence type="ECO:0000259" key="6">
    <source>
        <dbReference type="SMART" id="SM00415"/>
    </source>
</evidence>
<feature type="domain" description="HSF-type DNA-binding" evidence="6">
    <location>
        <begin position="440"/>
        <end position="540"/>
    </location>
</feature>